<proteinExistence type="predicted"/>
<organism evidence="1 2">
    <name type="scientific">Phytophthora cactorum</name>
    <dbReference type="NCBI Taxonomy" id="29920"/>
    <lineage>
        <taxon>Eukaryota</taxon>
        <taxon>Sar</taxon>
        <taxon>Stramenopiles</taxon>
        <taxon>Oomycota</taxon>
        <taxon>Peronosporomycetes</taxon>
        <taxon>Peronosporales</taxon>
        <taxon>Peronosporaceae</taxon>
        <taxon>Phytophthora</taxon>
    </lineage>
</organism>
<evidence type="ECO:0000313" key="1">
    <source>
        <dbReference type="EMBL" id="KAG2960134.1"/>
    </source>
</evidence>
<protein>
    <submittedName>
        <fullName evidence="1">Uncharacterized protein</fullName>
    </submittedName>
</protein>
<accession>A0A8T1F2W8</accession>
<comment type="caution">
    <text evidence="1">The sequence shown here is derived from an EMBL/GenBank/DDBJ whole genome shotgun (WGS) entry which is preliminary data.</text>
</comment>
<dbReference type="PANTHER" id="PTHR13510:SF44">
    <property type="entry name" value="RABENOSYN-5"/>
    <property type="match status" value="1"/>
</dbReference>
<feature type="non-terminal residue" evidence="1">
    <location>
        <position position="143"/>
    </location>
</feature>
<dbReference type="InterPro" id="IPR052727">
    <property type="entry name" value="Rab4/Rab5_effector"/>
</dbReference>
<sequence length="143" mass="16519">MPKDRFNMSPYHQLPLTLKDQRMLLEIENDLVEDTFRKYEEYLMSNSQVNPACWRHIKSRDDLHIYAKRTKKTGSRRCDPQCCRPDVEEYDSGGVKPVMLSVGTFKGQLNDLMFGTVNPTDDIMHVKASYVHDYSDGAVLATL</sequence>
<dbReference type="EMBL" id="RCML01001838">
    <property type="protein sequence ID" value="KAG2960134.1"/>
    <property type="molecule type" value="Genomic_DNA"/>
</dbReference>
<gene>
    <name evidence="1" type="ORF">PC118_g22676</name>
</gene>
<evidence type="ECO:0000313" key="2">
    <source>
        <dbReference type="Proteomes" id="UP000697107"/>
    </source>
</evidence>
<dbReference type="PANTHER" id="PTHR13510">
    <property type="entry name" value="FYVE-FINGER-CONTAINING RAB5 EFFECTOR PROTEIN RABENOSYN-5-RELATED"/>
    <property type="match status" value="1"/>
</dbReference>
<name>A0A8T1F2W8_9STRA</name>
<reference evidence="1" key="1">
    <citation type="submission" date="2018-10" db="EMBL/GenBank/DDBJ databases">
        <title>Effector identification in a new, highly contiguous assembly of the strawberry crown rot pathogen Phytophthora cactorum.</title>
        <authorList>
            <person name="Armitage A.D."/>
            <person name="Nellist C.F."/>
            <person name="Bates H."/>
            <person name="Vickerstaff R.J."/>
            <person name="Harrison R.J."/>
        </authorList>
    </citation>
    <scope>NUCLEOTIDE SEQUENCE</scope>
    <source>
        <strain evidence="1">P415</strain>
    </source>
</reference>
<dbReference type="AlphaFoldDB" id="A0A8T1F2W8"/>
<dbReference type="VEuPathDB" id="FungiDB:PC110_g19265"/>
<dbReference type="Proteomes" id="UP000697107">
    <property type="component" value="Unassembled WGS sequence"/>
</dbReference>